<sequence>MKQKAESETTGSLRISGKDVPVTTRLLEQSKLLFFAENPRVYSVLHGAGKAPAQEDIQARLQDMEHVRTLIVEIRQNDGLLEPLIVKDKTFEVLEGNSRLAAYRFLAKNAPVKWGMVKCTILPADIDESLVFALLGMFHIKGKKDWAPYEQAGFLSRRYNKHNQDLKKLATEIGISSQKVKHLIDVYDFMVKYDEGVNRWSYFDEYLKSTKIGKAREKYPQMDDLVVEKIRSKEIKKAMDLRAYLPVIATTPRALTKFVSKAQTFEKAYESAVTQGGDNAHLNTTKRFRQFVIRKEVEESLLEMEGSARSTVIDELKKIELKIHHLLKKLQS</sequence>
<proteinExistence type="predicted"/>
<evidence type="ECO:0000313" key="1">
    <source>
        <dbReference type="EMBL" id="XBH08692.1"/>
    </source>
</evidence>
<accession>A0AAU7CSX4</accession>
<dbReference type="KEGG" id="epl:P4G45_09305"/>
<dbReference type="AlphaFoldDB" id="A0AAU7CSX4"/>
<name>A0AAU7CSX4_9BACT</name>
<dbReference type="RefSeq" id="WP_348266202.1">
    <property type="nucleotide sequence ID" value="NZ_CP121194.1"/>
</dbReference>
<dbReference type="InterPro" id="IPR036086">
    <property type="entry name" value="ParB/Sulfiredoxin_sf"/>
</dbReference>
<reference evidence="1" key="1">
    <citation type="submission" date="2023-03" db="EMBL/GenBank/DDBJ databases">
        <title>Edaphobacter sp.</title>
        <authorList>
            <person name="Huber K.J."/>
            <person name="Papendorf J."/>
            <person name="Pilke C."/>
            <person name="Bunk B."/>
            <person name="Sproeer C."/>
            <person name="Pester M."/>
        </authorList>
    </citation>
    <scope>NUCLEOTIDE SEQUENCE</scope>
    <source>
        <strain evidence="1">DSM 109919</strain>
    </source>
</reference>
<organism evidence="1">
    <name type="scientific">Edaphobacter paludis</name>
    <dbReference type="NCBI Taxonomy" id="3035702"/>
    <lineage>
        <taxon>Bacteria</taxon>
        <taxon>Pseudomonadati</taxon>
        <taxon>Acidobacteriota</taxon>
        <taxon>Terriglobia</taxon>
        <taxon>Terriglobales</taxon>
        <taxon>Acidobacteriaceae</taxon>
        <taxon>Edaphobacter</taxon>
    </lineage>
</organism>
<dbReference type="EMBL" id="CP121194">
    <property type="protein sequence ID" value="XBH08692.1"/>
    <property type="molecule type" value="Genomic_DNA"/>
</dbReference>
<dbReference type="SUPFAM" id="SSF110849">
    <property type="entry name" value="ParB/Sulfiredoxin"/>
    <property type="match status" value="1"/>
</dbReference>
<gene>
    <name evidence="1" type="ORF">P4G45_09305</name>
</gene>
<protein>
    <submittedName>
        <fullName evidence="1">ParB N-terminal domain-containing protein</fullName>
    </submittedName>
</protein>